<evidence type="ECO:0000313" key="7">
    <source>
        <dbReference type="Proteomes" id="UP000261812"/>
    </source>
</evidence>
<keyword evidence="3" id="KW-0169">Cobalamin biosynthesis</keyword>
<dbReference type="InterPro" id="IPR036588">
    <property type="entry name" value="CobH/CbiC_sf"/>
</dbReference>
<dbReference type="GO" id="GO:0016993">
    <property type="term" value="F:precorrin-8X methylmutase activity"/>
    <property type="evidence" value="ECO:0007669"/>
    <property type="project" value="UniProtKB-EC"/>
</dbReference>
<comment type="similarity">
    <text evidence="2">Belongs to the CobH/CbiC family.</text>
</comment>
<proteinExistence type="inferred from homology"/>
<accession>A0A7D6IQV5</accession>
<evidence type="ECO:0000256" key="3">
    <source>
        <dbReference type="ARBA" id="ARBA00022573"/>
    </source>
</evidence>
<organism evidence="6 7">
    <name type="scientific">Thermosynechococcus sichuanensis E542</name>
    <dbReference type="NCBI Taxonomy" id="2016101"/>
    <lineage>
        <taxon>Bacteria</taxon>
        <taxon>Bacillati</taxon>
        <taxon>Cyanobacteriota</taxon>
        <taxon>Cyanophyceae</taxon>
        <taxon>Acaryochloridales</taxon>
        <taxon>Thermosynechococcaceae</taxon>
        <taxon>Thermosynechococcus</taxon>
        <taxon>Thermosynechococcus sichuanensis</taxon>
    </lineage>
</organism>
<reference evidence="7" key="1">
    <citation type="submission" date="2018-09" db="EMBL/GenBank/DDBJ databases">
        <title>Complete genome sequence of thermophilic cyanobacteria strain Thermosynechococcus elongatus PKUAC-SCTE542.</title>
        <authorList>
            <person name="Liang Y."/>
            <person name="Tang J."/>
            <person name="Daroch M."/>
        </authorList>
    </citation>
    <scope>NUCLEOTIDE SEQUENCE [LARGE SCALE GENOMIC DNA]</scope>
    <source>
        <strain evidence="7">E542</strain>
    </source>
</reference>
<dbReference type="InterPro" id="IPR003722">
    <property type="entry name" value="Cbl_synth_CobH/CbiC"/>
</dbReference>
<dbReference type="Proteomes" id="UP000261812">
    <property type="component" value="Chromosome"/>
</dbReference>
<evidence type="ECO:0000313" key="6">
    <source>
        <dbReference type="EMBL" id="QLL29633.1"/>
    </source>
</evidence>
<protein>
    <submittedName>
        <fullName evidence="6">Precorrin-8X methylmutase</fullName>
        <ecNumber evidence="6">5.4.99.61</ecNumber>
    </submittedName>
</protein>
<dbReference type="EC" id="5.4.99.61" evidence="6"/>
<keyword evidence="7" id="KW-1185">Reference proteome</keyword>
<evidence type="ECO:0000256" key="2">
    <source>
        <dbReference type="ARBA" id="ARBA00009774"/>
    </source>
</evidence>
<dbReference type="PANTHER" id="PTHR43588">
    <property type="entry name" value="COBALT-PRECORRIN-8 METHYLMUTASE"/>
    <property type="match status" value="1"/>
</dbReference>
<dbReference type="Pfam" id="PF02570">
    <property type="entry name" value="CbiC"/>
    <property type="match status" value="1"/>
</dbReference>
<sequence length="204" mass="22327">MEWHQSDVAQLRLIDQLLAGHNLSPAQYDITRRVIYATGDLEYLNLIVYSEQALQSGVAALAAHTPIVVDVTMVQVGVLSYTQNTFGNPIYCGAETFTRPQQEKSRIAFGIETLARRHPTAIFVLSSDHSALEPLLTLVEAQEIRPALIIDAAPNFLPPVLDRLQKSWVPHISIKGCKGGVSVATAIMNGLLKLAWTAYGDPLP</sequence>
<evidence type="ECO:0000256" key="1">
    <source>
        <dbReference type="ARBA" id="ARBA00004953"/>
    </source>
</evidence>
<dbReference type="EMBL" id="CP032152">
    <property type="protein sequence ID" value="QLL29633.1"/>
    <property type="molecule type" value="Genomic_DNA"/>
</dbReference>
<gene>
    <name evidence="6" type="ORF">D3A95_00630</name>
</gene>
<dbReference type="KEGG" id="tsq:D3A95_00630"/>
<dbReference type="AlphaFoldDB" id="A0A7D6IQV5"/>
<dbReference type="PANTHER" id="PTHR43588:SF1">
    <property type="entry name" value="COBALT-PRECORRIN-8 METHYLMUTASE"/>
    <property type="match status" value="1"/>
</dbReference>
<evidence type="ECO:0000259" key="5">
    <source>
        <dbReference type="Pfam" id="PF02570"/>
    </source>
</evidence>
<feature type="domain" description="Cobalamin biosynthesis precorrin-8X methylmutase CobH/CbiC" evidence="5">
    <location>
        <begin position="11"/>
        <end position="193"/>
    </location>
</feature>
<comment type="pathway">
    <text evidence="1">Cofactor biosynthesis; adenosylcobalamin biosynthesis.</text>
</comment>
<evidence type="ECO:0000256" key="4">
    <source>
        <dbReference type="ARBA" id="ARBA00023235"/>
    </source>
</evidence>
<name>A0A7D6IQV5_9CYAN</name>
<dbReference type="RefSeq" id="WP_181495479.1">
    <property type="nucleotide sequence ID" value="NZ_CP032152.1"/>
</dbReference>
<dbReference type="GO" id="GO:0009236">
    <property type="term" value="P:cobalamin biosynthetic process"/>
    <property type="evidence" value="ECO:0007669"/>
    <property type="project" value="UniProtKB-UniPathway"/>
</dbReference>
<dbReference type="NCBIfam" id="NF004619">
    <property type="entry name" value="PRK05953.1"/>
    <property type="match status" value="1"/>
</dbReference>
<dbReference type="UniPathway" id="UPA00148"/>
<dbReference type="Gene3D" id="3.40.50.10230">
    <property type="entry name" value="Cobalamin biosynthesis CobH/CbiC, precorrin-8X methylmutase"/>
    <property type="match status" value="1"/>
</dbReference>
<keyword evidence="4 6" id="KW-0413">Isomerase</keyword>
<dbReference type="SUPFAM" id="SSF63965">
    <property type="entry name" value="Precorrin-8X methylmutase CbiC/CobH"/>
    <property type="match status" value="1"/>
</dbReference>